<sequence length="323" mass="33071">MTAVIDSVVTGMSIGIALSPFSTDPAANSVDTAIDQARAAAAAGLSSVWSGQAFNSDSILLTALIGRAVPGIEVGTSVVPVPGRHPLLVAGQAQTAQAATGGRFVLGLGLGARSLSERAFGGQFDRPALRLREFLTALRSILDTGEVDFRGETLTAANPMPTAVAGADPTVPVLVAAMGPQALRATGELADGTLPFLVGPDALAEHIVAPLTAAATAAGRPHPRIVAMVPGVVTADVGAAREIAEAKTAFYDTIPSYQRVVALSGAQRAAELVVIGDEETVAARVADYFAAGATDVVFTQTDLTTPEDQQRTWRLLGELARAR</sequence>
<dbReference type="Proteomes" id="UP000294856">
    <property type="component" value="Unassembled WGS sequence"/>
</dbReference>
<dbReference type="AlphaFoldDB" id="A0A4R1FLZ7"/>
<comment type="caution">
    <text evidence="2">The sequence shown here is derived from an EMBL/GenBank/DDBJ whole genome shotgun (WGS) entry which is preliminary data.</text>
</comment>
<evidence type="ECO:0000313" key="2">
    <source>
        <dbReference type="EMBL" id="TCJ93268.1"/>
    </source>
</evidence>
<dbReference type="CDD" id="cd01097">
    <property type="entry name" value="Tetrahydromethanopterin_reductase"/>
    <property type="match status" value="1"/>
</dbReference>
<proteinExistence type="predicted"/>
<dbReference type="PANTHER" id="PTHR43244">
    <property type="match status" value="1"/>
</dbReference>
<gene>
    <name evidence="2" type="ORF">DFR71_5910</name>
</gene>
<dbReference type="InterPro" id="IPR019910">
    <property type="entry name" value="Lucif-like_OxRdtase_MSMEG_4879"/>
</dbReference>
<reference evidence="2 3" key="1">
    <citation type="submission" date="2019-03" db="EMBL/GenBank/DDBJ databases">
        <title>Genomic Encyclopedia of Type Strains, Phase IV (KMG-IV): sequencing the most valuable type-strain genomes for metagenomic binning, comparative biology and taxonomic classification.</title>
        <authorList>
            <person name="Goeker M."/>
        </authorList>
    </citation>
    <scope>NUCLEOTIDE SEQUENCE [LARGE SCALE GENOMIC DNA]</scope>
    <source>
        <strain evidence="2 3">DSM 44684</strain>
    </source>
</reference>
<name>A0A4R1FLZ7_9NOCA</name>
<dbReference type="InterPro" id="IPR011251">
    <property type="entry name" value="Luciferase-like_dom"/>
</dbReference>
<dbReference type="NCBIfam" id="TIGR03564">
    <property type="entry name" value="F420_MSMEG_4879"/>
    <property type="match status" value="1"/>
</dbReference>
<dbReference type="STRING" id="1210063.GCA_001612665_06227"/>
<dbReference type="GO" id="GO:0016705">
    <property type="term" value="F:oxidoreductase activity, acting on paired donors, with incorporation or reduction of molecular oxygen"/>
    <property type="evidence" value="ECO:0007669"/>
    <property type="project" value="InterPro"/>
</dbReference>
<organism evidence="2 3">
    <name type="scientific">Nocardia alba</name>
    <dbReference type="NCBI Taxonomy" id="225051"/>
    <lineage>
        <taxon>Bacteria</taxon>
        <taxon>Bacillati</taxon>
        <taxon>Actinomycetota</taxon>
        <taxon>Actinomycetes</taxon>
        <taxon>Mycobacteriales</taxon>
        <taxon>Nocardiaceae</taxon>
        <taxon>Nocardia</taxon>
    </lineage>
</organism>
<keyword evidence="3" id="KW-1185">Reference proteome</keyword>
<feature type="domain" description="Luciferase-like" evidence="1">
    <location>
        <begin position="21"/>
        <end position="294"/>
    </location>
</feature>
<dbReference type="SUPFAM" id="SSF51679">
    <property type="entry name" value="Bacterial luciferase-like"/>
    <property type="match status" value="1"/>
</dbReference>
<dbReference type="InterPro" id="IPR036661">
    <property type="entry name" value="Luciferase-like_sf"/>
</dbReference>
<evidence type="ECO:0000313" key="3">
    <source>
        <dbReference type="Proteomes" id="UP000294856"/>
    </source>
</evidence>
<dbReference type="InterPro" id="IPR050564">
    <property type="entry name" value="F420-G6PD/mer"/>
</dbReference>
<dbReference type="EMBL" id="SMFR01000006">
    <property type="protein sequence ID" value="TCJ93268.1"/>
    <property type="molecule type" value="Genomic_DNA"/>
</dbReference>
<protein>
    <submittedName>
        <fullName evidence="2">F420-dependent oxidoreductase-like protein</fullName>
    </submittedName>
</protein>
<dbReference type="Pfam" id="PF00296">
    <property type="entry name" value="Bac_luciferase"/>
    <property type="match status" value="1"/>
</dbReference>
<dbReference type="PANTHER" id="PTHR43244:SF2">
    <property type="entry name" value="CONSERVED HYPOTHETICAL ALANINE AND PROLINE-RICH PROTEIN"/>
    <property type="match status" value="1"/>
</dbReference>
<evidence type="ECO:0000259" key="1">
    <source>
        <dbReference type="Pfam" id="PF00296"/>
    </source>
</evidence>
<dbReference type="Gene3D" id="3.20.20.30">
    <property type="entry name" value="Luciferase-like domain"/>
    <property type="match status" value="1"/>
</dbReference>
<accession>A0A4R1FLZ7</accession>